<evidence type="ECO:0000256" key="6">
    <source>
        <dbReference type="PROSITE-ProRule" id="PRU00050"/>
    </source>
</evidence>
<evidence type="ECO:0000256" key="2">
    <source>
        <dbReference type="ARBA" id="ARBA00022500"/>
    </source>
</evidence>
<dbReference type="GO" id="GO:0005737">
    <property type="term" value="C:cytoplasm"/>
    <property type="evidence" value="ECO:0007669"/>
    <property type="project" value="UniProtKB-SubCell"/>
</dbReference>
<dbReference type="KEGG" id="afx:JZ786_16180"/>
<evidence type="ECO:0000256" key="3">
    <source>
        <dbReference type="ARBA" id="ARBA00022801"/>
    </source>
</evidence>
<accession>A0A9X7Z697</accession>
<evidence type="ECO:0000256" key="5">
    <source>
        <dbReference type="HAMAP-Rule" id="MF_00099"/>
    </source>
</evidence>
<dbReference type="InterPro" id="IPR011006">
    <property type="entry name" value="CheY-like_superfamily"/>
</dbReference>
<dbReference type="SUPFAM" id="SSF52738">
    <property type="entry name" value="Methylesterase CheB, C-terminal domain"/>
    <property type="match status" value="1"/>
</dbReference>
<keyword evidence="5 7" id="KW-0597">Phosphoprotein</keyword>
<dbReference type="Gene3D" id="3.40.50.2300">
    <property type="match status" value="1"/>
</dbReference>
<dbReference type="Gene3D" id="3.40.50.180">
    <property type="entry name" value="Methylesterase CheB, C-terminal domain"/>
    <property type="match status" value="1"/>
</dbReference>
<dbReference type="InterPro" id="IPR035909">
    <property type="entry name" value="CheB_C"/>
</dbReference>
<dbReference type="CDD" id="cd16432">
    <property type="entry name" value="CheB_Rec"/>
    <property type="match status" value="1"/>
</dbReference>
<reference evidence="10 11" key="1">
    <citation type="submission" date="2021-02" db="EMBL/GenBank/DDBJ databases">
        <title>Alicyclobacillus curvatus sp. nov. and Alicyclobacillus mengziensis sp. nov., two acidophilic bacteria isolated from acid mine drainage.</title>
        <authorList>
            <person name="Huang Y."/>
        </authorList>
    </citation>
    <scope>NUCLEOTIDE SEQUENCE [LARGE SCALE GENOMIC DNA]</scope>
    <source>
        <strain evidence="10 11">S30H14</strain>
    </source>
</reference>
<evidence type="ECO:0000256" key="4">
    <source>
        <dbReference type="ARBA" id="ARBA00048267"/>
    </source>
</evidence>
<protein>
    <recommendedName>
        <fullName evidence="5">Protein-glutamate methylesterase/protein-glutamine glutaminase</fullName>
        <ecNumber evidence="5">3.1.1.61</ecNumber>
        <ecNumber evidence="5">3.5.1.44</ecNumber>
    </recommendedName>
</protein>
<proteinExistence type="inferred from homology"/>
<feature type="domain" description="Response regulatory" evidence="8">
    <location>
        <begin position="4"/>
        <end position="121"/>
    </location>
</feature>
<dbReference type="InterPro" id="IPR008248">
    <property type="entry name" value="CheB-like"/>
</dbReference>
<name>A0A9X7Z697_9BACL</name>
<dbReference type="PANTHER" id="PTHR42872">
    <property type="entry name" value="PROTEIN-GLUTAMATE METHYLESTERASE/PROTEIN-GLUTAMINE GLUTAMINASE"/>
    <property type="match status" value="1"/>
</dbReference>
<dbReference type="NCBIfam" id="NF001965">
    <property type="entry name" value="PRK00742.1"/>
    <property type="match status" value="1"/>
</dbReference>
<feature type="modified residue" description="4-aspartylphosphate" evidence="5 7">
    <location>
        <position position="55"/>
    </location>
</feature>
<dbReference type="PROSITE" id="PS50110">
    <property type="entry name" value="RESPONSE_REGULATORY"/>
    <property type="match status" value="1"/>
</dbReference>
<dbReference type="GO" id="GO:0000156">
    <property type="term" value="F:phosphorelay response regulator activity"/>
    <property type="evidence" value="ECO:0007669"/>
    <property type="project" value="InterPro"/>
</dbReference>
<evidence type="ECO:0000313" key="11">
    <source>
        <dbReference type="Proteomes" id="UP000663505"/>
    </source>
</evidence>
<dbReference type="HAMAP" id="MF_00099">
    <property type="entry name" value="CheB_chemtxs"/>
    <property type="match status" value="1"/>
</dbReference>
<evidence type="ECO:0000256" key="1">
    <source>
        <dbReference type="ARBA" id="ARBA00022490"/>
    </source>
</evidence>
<dbReference type="PANTHER" id="PTHR42872:SF6">
    <property type="entry name" value="PROTEIN-GLUTAMATE METHYLESTERASE_PROTEIN-GLUTAMINE GLUTAMINASE"/>
    <property type="match status" value="1"/>
</dbReference>
<dbReference type="PIRSF" id="PIRSF000876">
    <property type="entry name" value="RR_chemtxs_CheB"/>
    <property type="match status" value="1"/>
</dbReference>
<keyword evidence="11" id="KW-1185">Reference proteome</keyword>
<dbReference type="InterPro" id="IPR001789">
    <property type="entry name" value="Sig_transdc_resp-reg_receiver"/>
</dbReference>
<feature type="active site" evidence="5 6">
    <location>
        <position position="211"/>
    </location>
</feature>
<dbReference type="SUPFAM" id="SSF52172">
    <property type="entry name" value="CheY-like"/>
    <property type="match status" value="1"/>
</dbReference>
<comment type="domain">
    <text evidence="5">Contains a C-terminal catalytic domain, and an N-terminal region which modulates catalytic activity.</text>
</comment>
<dbReference type="Proteomes" id="UP000663505">
    <property type="component" value="Chromosome"/>
</dbReference>
<keyword evidence="2 5" id="KW-0145">Chemotaxis</keyword>
<comment type="catalytic activity">
    <reaction evidence="4 5">
        <text>[protein]-L-glutamate 5-O-methyl ester + H2O = L-glutamyl-[protein] + methanol + H(+)</text>
        <dbReference type="Rhea" id="RHEA:23236"/>
        <dbReference type="Rhea" id="RHEA-COMP:10208"/>
        <dbReference type="Rhea" id="RHEA-COMP:10311"/>
        <dbReference type="ChEBI" id="CHEBI:15377"/>
        <dbReference type="ChEBI" id="CHEBI:15378"/>
        <dbReference type="ChEBI" id="CHEBI:17790"/>
        <dbReference type="ChEBI" id="CHEBI:29973"/>
        <dbReference type="ChEBI" id="CHEBI:82795"/>
        <dbReference type="EC" id="3.1.1.61"/>
    </reaction>
</comment>
<dbReference type="CDD" id="cd17541">
    <property type="entry name" value="REC_CheB-like"/>
    <property type="match status" value="1"/>
</dbReference>
<dbReference type="InterPro" id="IPR000673">
    <property type="entry name" value="Sig_transdc_resp-reg_Me-estase"/>
</dbReference>
<comment type="subcellular location">
    <subcellularLocation>
        <location evidence="5">Cytoplasm</location>
    </subcellularLocation>
</comment>
<evidence type="ECO:0000256" key="7">
    <source>
        <dbReference type="PROSITE-ProRule" id="PRU00169"/>
    </source>
</evidence>
<dbReference type="AlphaFoldDB" id="A0A9X7Z697"/>
<dbReference type="SMART" id="SM00448">
    <property type="entry name" value="REC"/>
    <property type="match status" value="1"/>
</dbReference>
<comment type="catalytic activity">
    <reaction evidence="5">
        <text>L-glutaminyl-[protein] + H2O = L-glutamyl-[protein] + NH4(+)</text>
        <dbReference type="Rhea" id="RHEA:16441"/>
        <dbReference type="Rhea" id="RHEA-COMP:10207"/>
        <dbReference type="Rhea" id="RHEA-COMP:10208"/>
        <dbReference type="ChEBI" id="CHEBI:15377"/>
        <dbReference type="ChEBI" id="CHEBI:28938"/>
        <dbReference type="ChEBI" id="CHEBI:29973"/>
        <dbReference type="ChEBI" id="CHEBI:30011"/>
        <dbReference type="EC" id="3.5.1.44"/>
    </reaction>
</comment>
<dbReference type="GO" id="GO:0008984">
    <property type="term" value="F:protein-glutamate methylesterase activity"/>
    <property type="evidence" value="ECO:0007669"/>
    <property type="project" value="UniProtKB-UniRule"/>
</dbReference>
<dbReference type="RefSeq" id="WP_206655427.1">
    <property type="nucleotide sequence ID" value="NZ_CP071182.1"/>
</dbReference>
<dbReference type="Pfam" id="PF00072">
    <property type="entry name" value="Response_reg"/>
    <property type="match status" value="1"/>
</dbReference>
<evidence type="ECO:0000313" key="10">
    <source>
        <dbReference type="EMBL" id="QSO46055.1"/>
    </source>
</evidence>
<keyword evidence="1 5" id="KW-0963">Cytoplasm</keyword>
<dbReference type="EC" id="3.5.1.44" evidence="5"/>
<dbReference type="GO" id="GO:0006935">
    <property type="term" value="P:chemotaxis"/>
    <property type="evidence" value="ECO:0007669"/>
    <property type="project" value="UniProtKB-UniRule"/>
</dbReference>
<dbReference type="PROSITE" id="PS50122">
    <property type="entry name" value="CHEB"/>
    <property type="match status" value="1"/>
</dbReference>
<gene>
    <name evidence="5" type="primary">cheB</name>
    <name evidence="10" type="ORF">JZ786_16180</name>
</gene>
<comment type="function">
    <text evidence="5">Involved in chemotaxis. Part of a chemotaxis signal transduction system that modulates chemotaxis in response to various stimuli. Catalyzes the demethylation of specific methylglutamate residues introduced into the chemoreceptors (methyl-accepting chemotaxis proteins or MCP) by CheR. Also mediates the irreversible deamidation of specific glutamine residues to glutamic acid.</text>
</comment>
<comment type="PTM">
    <text evidence="5">Phosphorylated by CheA. Phosphorylation of the N-terminal regulatory domain activates the methylesterase activity.</text>
</comment>
<feature type="active site" evidence="5 6">
    <location>
        <position position="307"/>
    </location>
</feature>
<dbReference type="EMBL" id="CP071182">
    <property type="protein sequence ID" value="QSO46055.1"/>
    <property type="molecule type" value="Genomic_DNA"/>
</dbReference>
<feature type="domain" description="CheB-type methylesterase" evidence="9">
    <location>
        <begin position="170"/>
        <end position="366"/>
    </location>
</feature>
<evidence type="ECO:0000259" key="8">
    <source>
        <dbReference type="PROSITE" id="PS50110"/>
    </source>
</evidence>
<feature type="active site" evidence="5 6">
    <location>
        <position position="184"/>
    </location>
</feature>
<comment type="similarity">
    <text evidence="5">Belongs to the CheB family.</text>
</comment>
<evidence type="ECO:0000259" key="9">
    <source>
        <dbReference type="PROSITE" id="PS50122"/>
    </source>
</evidence>
<organism evidence="10 11">
    <name type="scientific">Alicyclobacillus mengziensis</name>
    <dbReference type="NCBI Taxonomy" id="2931921"/>
    <lineage>
        <taxon>Bacteria</taxon>
        <taxon>Bacillati</taxon>
        <taxon>Bacillota</taxon>
        <taxon>Bacilli</taxon>
        <taxon>Bacillales</taxon>
        <taxon>Alicyclobacillaceae</taxon>
        <taxon>Alicyclobacillus</taxon>
    </lineage>
</organism>
<sequence length="367" mass="39366">MRTKVLVVDDSVFMRVVLTRLLVAEPSLEVVGTAKDGKEAIEKITALKPDVVTLDVEMPVMNGLHALKQIMAVHPTPVIMLSALTADGVQTTLECLKYGAFDFMAKPEGSWGFQEMSQELIAKVKAAAATPISKLKVSPETCRSDDGKRLTDATATRCSRRPTANSSENPSTCAVKQIVAIGTSTGGPPALDVVLSRLPGDLPCPLVIVQHMPPPFTQSLAQRLNSRSEVKVVEASDGLLLQNGVAYIAPAGYHMEVVSCNGNYRICLNQGDKRNQHRPSVDVLFESVAKMGGVERHFVLMTGMGHDGAQGMRLAKDLGARTTMVQSPESCVVSGMPKAALELDCVTDIVALTDISERLAQVIYSLI</sequence>
<dbReference type="GO" id="GO:0050568">
    <property type="term" value="F:protein-glutamine glutaminase activity"/>
    <property type="evidence" value="ECO:0007669"/>
    <property type="project" value="UniProtKB-UniRule"/>
</dbReference>
<dbReference type="EC" id="3.1.1.61" evidence="5"/>
<keyword evidence="3 5" id="KW-0378">Hydrolase</keyword>
<dbReference type="Pfam" id="PF01339">
    <property type="entry name" value="CheB_methylest"/>
    <property type="match status" value="1"/>
</dbReference>